<name>A0AAV9RWP7_9TELE</name>
<protein>
    <submittedName>
        <fullName evidence="1">Uncharacterized protein</fullName>
    </submittedName>
</protein>
<dbReference type="AlphaFoldDB" id="A0AAV9RWP7"/>
<organism evidence="1 2">
    <name type="scientific">Crenichthys baileyi</name>
    <name type="common">White River springfish</name>
    <dbReference type="NCBI Taxonomy" id="28760"/>
    <lineage>
        <taxon>Eukaryota</taxon>
        <taxon>Metazoa</taxon>
        <taxon>Chordata</taxon>
        <taxon>Craniata</taxon>
        <taxon>Vertebrata</taxon>
        <taxon>Euteleostomi</taxon>
        <taxon>Actinopterygii</taxon>
        <taxon>Neopterygii</taxon>
        <taxon>Teleostei</taxon>
        <taxon>Neoteleostei</taxon>
        <taxon>Acanthomorphata</taxon>
        <taxon>Ovalentaria</taxon>
        <taxon>Atherinomorphae</taxon>
        <taxon>Cyprinodontiformes</taxon>
        <taxon>Goodeidae</taxon>
        <taxon>Crenichthys</taxon>
    </lineage>
</organism>
<gene>
    <name evidence="1" type="ORF">CRENBAI_020922</name>
</gene>
<evidence type="ECO:0000313" key="1">
    <source>
        <dbReference type="EMBL" id="KAK5613499.1"/>
    </source>
</evidence>
<comment type="caution">
    <text evidence="1">The sequence shown here is derived from an EMBL/GenBank/DDBJ whole genome shotgun (WGS) entry which is preliminary data.</text>
</comment>
<dbReference type="EMBL" id="JAHHUM010001209">
    <property type="protein sequence ID" value="KAK5613499.1"/>
    <property type="molecule type" value="Genomic_DNA"/>
</dbReference>
<evidence type="ECO:0000313" key="2">
    <source>
        <dbReference type="Proteomes" id="UP001311232"/>
    </source>
</evidence>
<sequence>MDFTERVTAIYGKPNSGAAVNIFGFTGIPRDGTSLESTNTYSRSSIWMTVAFSCTSAYPGPSLRTCCSASGDESVSGTATTGAVSPLQNACPSVFTLDERLLVLSVNQLHITVTTVMWAVVLPSKSACRNSVSTGDFSATQFASAGLREKQRDISALCPPPIPMNTSVEEKDLWEGGGFYAGSAIMGSPLLPPIPKLCQK</sequence>
<accession>A0AAV9RWP7</accession>
<proteinExistence type="predicted"/>
<reference evidence="1 2" key="1">
    <citation type="submission" date="2021-06" db="EMBL/GenBank/DDBJ databases">
        <authorList>
            <person name="Palmer J.M."/>
        </authorList>
    </citation>
    <scope>NUCLEOTIDE SEQUENCE [LARGE SCALE GENOMIC DNA]</scope>
    <source>
        <strain evidence="1 2">MEX-2019</strain>
        <tissue evidence="1">Muscle</tissue>
    </source>
</reference>
<dbReference type="Proteomes" id="UP001311232">
    <property type="component" value="Unassembled WGS sequence"/>
</dbReference>
<keyword evidence="2" id="KW-1185">Reference proteome</keyword>